<keyword evidence="3" id="KW-1185">Reference proteome</keyword>
<reference evidence="3" key="1">
    <citation type="submission" date="2016-06" db="EMBL/GenBank/DDBJ databases">
        <title>Parallel loss of symbiosis genes in relatives of nitrogen-fixing non-legume Parasponia.</title>
        <authorList>
            <person name="Van Velzen R."/>
            <person name="Holmer R."/>
            <person name="Bu F."/>
            <person name="Rutten L."/>
            <person name="Van Zeijl A."/>
            <person name="Liu W."/>
            <person name="Santuari L."/>
            <person name="Cao Q."/>
            <person name="Sharma T."/>
            <person name="Shen D."/>
            <person name="Roswanjaya Y."/>
            <person name="Wardhani T."/>
            <person name="Kalhor M.S."/>
            <person name="Jansen J."/>
            <person name="Van den Hoogen J."/>
            <person name="Gungor B."/>
            <person name="Hartog M."/>
            <person name="Hontelez J."/>
            <person name="Verver J."/>
            <person name="Yang W.-C."/>
            <person name="Schijlen E."/>
            <person name="Repin R."/>
            <person name="Schilthuizen M."/>
            <person name="Schranz E."/>
            <person name="Heidstra R."/>
            <person name="Miyata K."/>
            <person name="Fedorova E."/>
            <person name="Kohlen W."/>
            <person name="Bisseling T."/>
            <person name="Smit S."/>
            <person name="Geurts R."/>
        </authorList>
    </citation>
    <scope>NUCLEOTIDE SEQUENCE [LARGE SCALE GENOMIC DNA]</scope>
    <source>
        <strain evidence="3">cv. WU1-14</strain>
    </source>
</reference>
<sequence length="63" mass="6839">MFVLSHSVMALKDDSRGVSIEVVSFVEDDSYYVDTDVIFSSSLPDVNDGDDAYGTSDTNLANL</sequence>
<comment type="caution">
    <text evidence="2">The sequence shown here is derived from an EMBL/GenBank/DDBJ whole genome shotgun (WGS) entry which is preliminary data.</text>
</comment>
<name>A0A2P5A4H4_PARAD</name>
<protein>
    <submittedName>
        <fullName evidence="2">Uncharacterized protein</fullName>
    </submittedName>
</protein>
<evidence type="ECO:0000313" key="3">
    <source>
        <dbReference type="Proteomes" id="UP000237105"/>
    </source>
</evidence>
<feature type="region of interest" description="Disordered" evidence="1">
    <location>
        <begin position="43"/>
        <end position="63"/>
    </location>
</feature>
<dbReference type="Proteomes" id="UP000237105">
    <property type="component" value="Unassembled WGS sequence"/>
</dbReference>
<dbReference type="EMBL" id="JXTB01001047">
    <property type="protein sequence ID" value="PON31445.1"/>
    <property type="molecule type" value="Genomic_DNA"/>
</dbReference>
<evidence type="ECO:0000256" key="1">
    <source>
        <dbReference type="SAM" id="MobiDB-lite"/>
    </source>
</evidence>
<dbReference type="AlphaFoldDB" id="A0A2P5A4H4"/>
<evidence type="ECO:0000313" key="2">
    <source>
        <dbReference type="EMBL" id="PON31445.1"/>
    </source>
</evidence>
<accession>A0A2P5A4H4</accession>
<organism evidence="2 3">
    <name type="scientific">Parasponia andersonii</name>
    <name type="common">Sponia andersonii</name>
    <dbReference type="NCBI Taxonomy" id="3476"/>
    <lineage>
        <taxon>Eukaryota</taxon>
        <taxon>Viridiplantae</taxon>
        <taxon>Streptophyta</taxon>
        <taxon>Embryophyta</taxon>
        <taxon>Tracheophyta</taxon>
        <taxon>Spermatophyta</taxon>
        <taxon>Magnoliopsida</taxon>
        <taxon>eudicotyledons</taxon>
        <taxon>Gunneridae</taxon>
        <taxon>Pentapetalae</taxon>
        <taxon>rosids</taxon>
        <taxon>fabids</taxon>
        <taxon>Rosales</taxon>
        <taxon>Cannabaceae</taxon>
        <taxon>Parasponia</taxon>
    </lineage>
</organism>
<gene>
    <name evidence="2" type="ORF">PanWU01x14_369820</name>
</gene>
<proteinExistence type="predicted"/>